<keyword evidence="3" id="KW-0998">Cell outer membrane</keyword>
<dbReference type="Pfam" id="PF13432">
    <property type="entry name" value="TPR_16"/>
    <property type="match status" value="1"/>
</dbReference>
<dbReference type="Pfam" id="PF04773">
    <property type="entry name" value="FecR"/>
    <property type="match status" value="1"/>
</dbReference>
<dbReference type="Proteomes" id="UP001549031">
    <property type="component" value="Unassembled WGS sequence"/>
</dbReference>
<evidence type="ECO:0000313" key="8">
    <source>
        <dbReference type="Proteomes" id="UP001549031"/>
    </source>
</evidence>
<dbReference type="EMBL" id="JBEPLJ010000007">
    <property type="protein sequence ID" value="MET3585956.1"/>
    <property type="molecule type" value="Genomic_DNA"/>
</dbReference>
<dbReference type="Pfam" id="PF14559">
    <property type="entry name" value="TPR_19"/>
    <property type="match status" value="1"/>
</dbReference>
<dbReference type="PROSITE" id="PS50005">
    <property type="entry name" value="TPR"/>
    <property type="match status" value="1"/>
</dbReference>
<feature type="repeat" description="TPR" evidence="4">
    <location>
        <begin position="440"/>
        <end position="473"/>
    </location>
</feature>
<evidence type="ECO:0000256" key="1">
    <source>
        <dbReference type="ARBA" id="ARBA00004442"/>
    </source>
</evidence>
<organism evidence="7 8">
    <name type="scientific">Pseudorhizobium tarimense</name>
    <dbReference type="NCBI Taxonomy" id="1079109"/>
    <lineage>
        <taxon>Bacteria</taxon>
        <taxon>Pseudomonadati</taxon>
        <taxon>Pseudomonadota</taxon>
        <taxon>Alphaproteobacteria</taxon>
        <taxon>Hyphomicrobiales</taxon>
        <taxon>Rhizobiaceae</taxon>
        <taxon>Rhizobium/Agrobacterium group</taxon>
        <taxon>Pseudorhizobium</taxon>
    </lineage>
</organism>
<proteinExistence type="predicted"/>
<dbReference type="SUPFAM" id="SSF56935">
    <property type="entry name" value="Porins"/>
    <property type="match status" value="1"/>
</dbReference>
<dbReference type="RefSeq" id="WP_247243924.1">
    <property type="nucleotide sequence ID" value="NZ_JALJRA010000007.1"/>
</dbReference>
<keyword evidence="5" id="KW-0732">Signal</keyword>
<accession>A0ABV2H5X9</accession>
<evidence type="ECO:0000259" key="6">
    <source>
        <dbReference type="Pfam" id="PF04773"/>
    </source>
</evidence>
<evidence type="ECO:0000256" key="2">
    <source>
        <dbReference type="ARBA" id="ARBA00023136"/>
    </source>
</evidence>
<dbReference type="SMART" id="SM00028">
    <property type="entry name" value="TPR"/>
    <property type="match status" value="6"/>
</dbReference>
<comment type="subcellular location">
    <subcellularLocation>
        <location evidence="1">Cell outer membrane</location>
    </subcellularLocation>
</comment>
<evidence type="ECO:0000313" key="7">
    <source>
        <dbReference type="EMBL" id="MET3585956.1"/>
    </source>
</evidence>
<dbReference type="InterPro" id="IPR011990">
    <property type="entry name" value="TPR-like_helical_dom_sf"/>
</dbReference>
<keyword evidence="2" id="KW-0472">Membrane</keyword>
<evidence type="ECO:0000256" key="3">
    <source>
        <dbReference type="ARBA" id="ARBA00023237"/>
    </source>
</evidence>
<feature type="chain" id="PRO_5046947224" evidence="5">
    <location>
        <begin position="18"/>
        <end position="1222"/>
    </location>
</feature>
<evidence type="ECO:0000256" key="4">
    <source>
        <dbReference type="PROSITE-ProRule" id="PRU00339"/>
    </source>
</evidence>
<dbReference type="InterPro" id="IPR006860">
    <property type="entry name" value="FecR"/>
</dbReference>
<protein>
    <submittedName>
        <fullName evidence="7">Tetratricopeptide (TPR) repeat protein</fullName>
    </submittedName>
</protein>
<name>A0ABV2H5X9_9HYPH</name>
<keyword evidence="8" id="KW-1185">Reference proteome</keyword>
<dbReference type="SUPFAM" id="SSF48452">
    <property type="entry name" value="TPR-like"/>
    <property type="match status" value="1"/>
</dbReference>
<gene>
    <name evidence="7" type="ORF">ABID21_002071</name>
</gene>
<dbReference type="InterPro" id="IPR036942">
    <property type="entry name" value="Beta-barrel_TonB_sf"/>
</dbReference>
<reference evidence="7 8" key="1">
    <citation type="submission" date="2024-06" db="EMBL/GenBank/DDBJ databases">
        <title>Genomic Encyclopedia of Type Strains, Phase IV (KMG-IV): sequencing the most valuable type-strain genomes for metagenomic binning, comparative biology and taxonomic classification.</title>
        <authorList>
            <person name="Goeker M."/>
        </authorList>
    </citation>
    <scope>NUCLEOTIDE SEQUENCE [LARGE SCALE GENOMIC DNA]</scope>
    <source>
        <strain evidence="7 8">DSM 105042</strain>
    </source>
</reference>
<dbReference type="PANTHER" id="PTHR38731">
    <property type="entry name" value="LIPL45-RELATED LIPOPROTEIN-RELATED"/>
    <property type="match status" value="1"/>
</dbReference>
<keyword evidence="4" id="KW-0802">TPR repeat</keyword>
<sequence>MRKLTLLILLLSGGLIADVSAEPRPRASAAAGAVIARKAGEEIRFIDISSWEIVDLQQDLLSGDVLRTNATGQLAILFSDRTQVRLGRNSSLLVRQVSAGSDAVLELQSGTIWARAERGGPGVTVQTPAATAAIRGTDWTMTVEGERTTLTVLEGRVQLSNPQGSLELVEGEAAVASIGQAPRKIVIVESDDREQMLFYLPPREAFERMPPSALPVAQMRQQVEQIGRIPEAQRTADHWVSLAEAALSLEGRGKANEALAAAKRQRLSGSLGCRVMLVEAVIAASEGHYGEAASLFERAAPCLDPQRRAIALYGGYYARALAHPERVEPLPPHIGGSDAAFLRAYAIGFLQDLPSAIEVLKQAEAKFPNDPELPAYRAWLALLLNDRAQAEEAMGRSLSLDPNEPTALEVRAHFRSGFQGDLEGALSDLQMAASITPGSSTTWNEIGNVQSARGANREAEAAFQKAISLDPQDPVSHANLAIFYLDNSRVREAKEHIDLALAADPTFDVGLVARGRYHLQTGELDKAVDDLLAGTVSNPAYSQGQLLLAAAHYEKGDRVPAEQALDNAQRLDGNDPVIYSFRAAAAIDDYDSVTAIRNAQEFVRRSRDRGGDFASLGANHDAGSTLNNAFRLQGMNAWGEYYGDAVFDPFVGTSYIDQSLRGSADPFANEESFGGDVANNIPNGEAFSSLLQGLMLEPHLISGRSRSANLLRRPFFEGAIGGGFVYGGEETGYVGEGEAQGYTNLPMPISVYGNLQWSKVADERDIGVLSDLNSELEILGGNGYVTASPTLYDRVVLYANHGENDLARDFQVEANFVPFVDPTDPAVLPLPLRIEQEIHSQATNAGIGWSHTFGYRNVLNAAFLYSGVRREDENHFEFDFFGLPLPTAETRNVFKENTYLAAVNHAVGHGDLTWRYGIEGGWVDAYQSQSYTNFLNPALSTSPETAEDTSTVGRVYVDVLHDISANFRAEYALFGSYIDSETNDISRLEPRVGLAWSPAEGHWLRGGFMRSSLDLNTPTLSPIGILGLQPNQVSVATTGYVDTYALRWDAEWTPDFFTAVEYQHQDVDDLQIPVPLASIPFTTSEGHIDRASLTGNLLLGHGFGLSSTVAFTGSEDQDAGSSTYDEALPFVPQWSGQVALTWVNQANVRATLAANYVGHRNNESGIDLDDYWTVDAALTWEPVDKRFSIDLAAFNLLEEEIELNAGVPGWGRSVKGTVKVRF</sequence>
<evidence type="ECO:0000256" key="5">
    <source>
        <dbReference type="SAM" id="SignalP"/>
    </source>
</evidence>
<feature type="signal peptide" evidence="5">
    <location>
        <begin position="1"/>
        <end position="17"/>
    </location>
</feature>
<dbReference type="SUPFAM" id="SSF81901">
    <property type="entry name" value="HCP-like"/>
    <property type="match status" value="1"/>
</dbReference>
<dbReference type="Gene3D" id="2.40.170.20">
    <property type="entry name" value="TonB-dependent receptor, beta-barrel domain"/>
    <property type="match status" value="1"/>
</dbReference>
<dbReference type="InterPro" id="IPR019734">
    <property type="entry name" value="TPR_rpt"/>
</dbReference>
<feature type="domain" description="FecR protein" evidence="6">
    <location>
        <begin position="64"/>
        <end position="158"/>
    </location>
</feature>
<comment type="caution">
    <text evidence="7">The sequence shown here is derived from an EMBL/GenBank/DDBJ whole genome shotgun (WGS) entry which is preliminary data.</text>
</comment>
<dbReference type="Gene3D" id="1.25.40.10">
    <property type="entry name" value="Tetratricopeptide repeat domain"/>
    <property type="match status" value="3"/>
</dbReference>
<dbReference type="Gene3D" id="2.60.120.1440">
    <property type="match status" value="1"/>
</dbReference>